<evidence type="ECO:0000259" key="10">
    <source>
        <dbReference type="Pfam" id="PF02558"/>
    </source>
</evidence>
<comment type="pathway">
    <text evidence="1 9">Cofactor biosynthesis; (R)-pantothenate biosynthesis; (R)-pantoate from 3-methyl-2-oxobutanoate: step 2/2.</text>
</comment>
<dbReference type="InterPro" id="IPR008927">
    <property type="entry name" value="6-PGluconate_DH-like_C_sf"/>
</dbReference>
<evidence type="ECO:0000256" key="3">
    <source>
        <dbReference type="ARBA" id="ARBA00013014"/>
    </source>
</evidence>
<dbReference type="GO" id="GO:0050661">
    <property type="term" value="F:NADP binding"/>
    <property type="evidence" value="ECO:0007669"/>
    <property type="project" value="TreeGrafter"/>
</dbReference>
<dbReference type="Pfam" id="PF08546">
    <property type="entry name" value="ApbA_C"/>
    <property type="match status" value="1"/>
</dbReference>
<evidence type="ECO:0000256" key="4">
    <source>
        <dbReference type="ARBA" id="ARBA00019465"/>
    </source>
</evidence>
<name>A0A327X5A6_LARAB</name>
<dbReference type="Pfam" id="PF02558">
    <property type="entry name" value="ApbA"/>
    <property type="match status" value="1"/>
</dbReference>
<dbReference type="SUPFAM" id="SSF51735">
    <property type="entry name" value="NAD(P)-binding Rossmann-fold domains"/>
    <property type="match status" value="1"/>
</dbReference>
<dbReference type="Proteomes" id="UP000248790">
    <property type="component" value="Unassembled WGS sequence"/>
</dbReference>
<accession>A0A327X5A6</accession>
<dbReference type="OrthoDB" id="9800163at2"/>
<evidence type="ECO:0000256" key="1">
    <source>
        <dbReference type="ARBA" id="ARBA00004994"/>
    </source>
</evidence>
<keyword evidence="13" id="KW-1185">Reference proteome</keyword>
<feature type="domain" description="Ketopantoate reductase C-terminal" evidence="11">
    <location>
        <begin position="176"/>
        <end position="299"/>
    </location>
</feature>
<keyword evidence="6 9" id="KW-0560">Oxidoreductase</keyword>
<protein>
    <recommendedName>
        <fullName evidence="4 9">2-dehydropantoate 2-reductase</fullName>
        <ecNumber evidence="3 9">1.1.1.169</ecNumber>
    </recommendedName>
    <alternativeName>
        <fullName evidence="7 9">Ketopantoate reductase</fullName>
    </alternativeName>
</protein>
<sequence length="309" mass="33949">MKNTIYIIGAGAIGKVLAVALKRANKNVILLRGSVDDQASDTQKINVIVDQKTELEAEIEVSSLRNFPTLDGIIVLTSKSYGNQKLAQRLKNKAGHSPVVILQNGLGVEQPFIDNAFPEIYRCVLFVTSQPVSAHTVRFKPVSVSPIGVIQGNNTRLISLVDSLNTPLFPFRAETDIQPIIWKKTVINCIFNAICPLLEIDNGIFHRDESALEIARRVIGECTAVAREKAIFLDADDVLESLLLISRSSDGQLISTLQDMRNGRQTEMDTLNAEIVRIASSLHKEDLVPETRLLGELVNLKSALGRSNS</sequence>
<evidence type="ECO:0000256" key="9">
    <source>
        <dbReference type="RuleBase" id="RU362068"/>
    </source>
</evidence>
<evidence type="ECO:0000256" key="2">
    <source>
        <dbReference type="ARBA" id="ARBA00007870"/>
    </source>
</evidence>
<dbReference type="PANTHER" id="PTHR43765:SF2">
    <property type="entry name" value="2-DEHYDROPANTOATE 2-REDUCTASE"/>
    <property type="match status" value="1"/>
</dbReference>
<dbReference type="InterPro" id="IPR003710">
    <property type="entry name" value="ApbA"/>
</dbReference>
<evidence type="ECO:0000256" key="5">
    <source>
        <dbReference type="ARBA" id="ARBA00022857"/>
    </source>
</evidence>
<keyword evidence="9" id="KW-0566">Pantothenate biosynthesis</keyword>
<evidence type="ECO:0000256" key="7">
    <source>
        <dbReference type="ARBA" id="ARBA00032024"/>
    </source>
</evidence>
<feature type="domain" description="Ketopantoate reductase N-terminal" evidence="10">
    <location>
        <begin position="5"/>
        <end position="133"/>
    </location>
</feature>
<dbReference type="RefSeq" id="WP_111626309.1">
    <property type="nucleotide sequence ID" value="NZ_QLMC01000001.1"/>
</dbReference>
<keyword evidence="5 9" id="KW-0521">NADP</keyword>
<dbReference type="InterPro" id="IPR013328">
    <property type="entry name" value="6PGD_dom2"/>
</dbReference>
<dbReference type="GO" id="GO:0008677">
    <property type="term" value="F:2-dehydropantoate 2-reductase activity"/>
    <property type="evidence" value="ECO:0007669"/>
    <property type="project" value="UniProtKB-EC"/>
</dbReference>
<dbReference type="AlphaFoldDB" id="A0A327X5A6"/>
<evidence type="ECO:0000256" key="8">
    <source>
        <dbReference type="ARBA" id="ARBA00048793"/>
    </source>
</evidence>
<dbReference type="EMBL" id="QLMC01000001">
    <property type="protein sequence ID" value="RAK02085.1"/>
    <property type="molecule type" value="Genomic_DNA"/>
</dbReference>
<comment type="caution">
    <text evidence="12">The sequence shown here is derived from an EMBL/GenBank/DDBJ whole genome shotgun (WGS) entry which is preliminary data.</text>
</comment>
<dbReference type="EC" id="1.1.1.169" evidence="3 9"/>
<dbReference type="GO" id="GO:0015940">
    <property type="term" value="P:pantothenate biosynthetic process"/>
    <property type="evidence" value="ECO:0007669"/>
    <property type="project" value="UniProtKB-UniPathway"/>
</dbReference>
<dbReference type="Gene3D" id="3.40.50.720">
    <property type="entry name" value="NAD(P)-binding Rossmann-like Domain"/>
    <property type="match status" value="1"/>
</dbReference>
<dbReference type="NCBIfam" id="TIGR00745">
    <property type="entry name" value="apbA_panE"/>
    <property type="match status" value="1"/>
</dbReference>
<dbReference type="UniPathway" id="UPA00028">
    <property type="reaction ID" value="UER00004"/>
</dbReference>
<dbReference type="InterPro" id="IPR013332">
    <property type="entry name" value="KPR_N"/>
</dbReference>
<comment type="similarity">
    <text evidence="2 9">Belongs to the ketopantoate reductase family.</text>
</comment>
<dbReference type="SUPFAM" id="SSF48179">
    <property type="entry name" value="6-phosphogluconate dehydrogenase C-terminal domain-like"/>
    <property type="match status" value="1"/>
</dbReference>
<dbReference type="Gene3D" id="1.10.1040.10">
    <property type="entry name" value="N-(1-d-carboxylethyl)-l-norvaline Dehydrogenase, domain 2"/>
    <property type="match status" value="1"/>
</dbReference>
<dbReference type="GO" id="GO:0005737">
    <property type="term" value="C:cytoplasm"/>
    <property type="evidence" value="ECO:0007669"/>
    <property type="project" value="TreeGrafter"/>
</dbReference>
<evidence type="ECO:0000313" key="12">
    <source>
        <dbReference type="EMBL" id="RAK02085.1"/>
    </source>
</evidence>
<organism evidence="12 13">
    <name type="scientific">Larkinella arboricola</name>
    <dbReference type="NCBI Taxonomy" id="643671"/>
    <lineage>
        <taxon>Bacteria</taxon>
        <taxon>Pseudomonadati</taxon>
        <taxon>Bacteroidota</taxon>
        <taxon>Cytophagia</taxon>
        <taxon>Cytophagales</taxon>
        <taxon>Spirosomataceae</taxon>
        <taxon>Larkinella</taxon>
    </lineage>
</organism>
<proteinExistence type="inferred from homology"/>
<comment type="function">
    <text evidence="9">Catalyzes the NADPH-dependent reduction of ketopantoate into pantoic acid.</text>
</comment>
<evidence type="ECO:0000313" key="13">
    <source>
        <dbReference type="Proteomes" id="UP000248790"/>
    </source>
</evidence>
<dbReference type="PANTHER" id="PTHR43765">
    <property type="entry name" value="2-DEHYDROPANTOATE 2-REDUCTASE-RELATED"/>
    <property type="match status" value="1"/>
</dbReference>
<dbReference type="InterPro" id="IPR050838">
    <property type="entry name" value="Ketopantoate_reductase"/>
</dbReference>
<reference evidence="12 13" key="1">
    <citation type="submission" date="2018-06" db="EMBL/GenBank/DDBJ databases">
        <title>Genomic Encyclopedia of Archaeal and Bacterial Type Strains, Phase II (KMG-II): from individual species to whole genera.</title>
        <authorList>
            <person name="Goeker M."/>
        </authorList>
    </citation>
    <scope>NUCLEOTIDE SEQUENCE [LARGE SCALE GENOMIC DNA]</scope>
    <source>
        <strain evidence="12 13">DSM 21851</strain>
    </source>
</reference>
<dbReference type="InterPro" id="IPR036291">
    <property type="entry name" value="NAD(P)-bd_dom_sf"/>
</dbReference>
<dbReference type="InterPro" id="IPR013752">
    <property type="entry name" value="KPA_reductase"/>
</dbReference>
<evidence type="ECO:0000259" key="11">
    <source>
        <dbReference type="Pfam" id="PF08546"/>
    </source>
</evidence>
<comment type="catalytic activity">
    <reaction evidence="8 9">
        <text>(R)-pantoate + NADP(+) = 2-dehydropantoate + NADPH + H(+)</text>
        <dbReference type="Rhea" id="RHEA:16233"/>
        <dbReference type="ChEBI" id="CHEBI:11561"/>
        <dbReference type="ChEBI" id="CHEBI:15378"/>
        <dbReference type="ChEBI" id="CHEBI:15980"/>
        <dbReference type="ChEBI" id="CHEBI:57783"/>
        <dbReference type="ChEBI" id="CHEBI:58349"/>
        <dbReference type="EC" id="1.1.1.169"/>
    </reaction>
</comment>
<gene>
    <name evidence="12" type="ORF">LX87_00199</name>
</gene>
<evidence type="ECO:0000256" key="6">
    <source>
        <dbReference type="ARBA" id="ARBA00023002"/>
    </source>
</evidence>